<dbReference type="PATRIC" id="fig|1423806.3.peg.2100"/>
<keyword evidence="3" id="KW-0540">Nuclease</keyword>
<sequence>MNNLYSKVPPIPEITGTELIVDAIETAMKNSNELKIAVGYVSVAGLDKLDKLIFENKIKKIQLVVGMYKSSGIPKSIYNKIIELHEKWTKLGIGKIYFVNNMNYHGKVYVFLRNGIPFEFIVGSSNLSVLSPEGQTLRQYEVAVKIKDSTSCNEILKHIESVIKTSTNTADDLQDFEIINERIAALNDIENVIDITPAELEIYTKKQEKIQFRIPIKAPKFSERFSKKSNAYAHSNINVCYGKGRKNSKSGKIERRNWYETQITVSKKITSDPDYPKGDPFYLITDDGYKFLAHSTAQNNKQLTAYGNLGNDRVFGRWIKGRLATAGYIKPYDNVDDDKNGDGIVTSEMLVKANMQVMVLTKTATKEYGKVYKRLSPSAKNKKGALDKNHFDYKLVDVWTIHFENLRNDK</sequence>
<dbReference type="Pfam" id="PF09565">
    <property type="entry name" value="RE_NgoFVII"/>
    <property type="match status" value="1"/>
</dbReference>
<reference evidence="3 4" key="1">
    <citation type="journal article" date="2015" name="Genome Announc.">
        <title>Expanding the biotechnology potential of lactobacilli through comparative genomics of 213 strains and associated genera.</title>
        <authorList>
            <person name="Sun Z."/>
            <person name="Harris H.M."/>
            <person name="McCann A."/>
            <person name="Guo C."/>
            <person name="Argimon S."/>
            <person name="Zhang W."/>
            <person name="Yang X."/>
            <person name="Jeffery I.B."/>
            <person name="Cooney J.C."/>
            <person name="Kagawa T.F."/>
            <person name="Liu W."/>
            <person name="Song Y."/>
            <person name="Salvetti E."/>
            <person name="Wrobel A."/>
            <person name="Rasinkangas P."/>
            <person name="Parkhill J."/>
            <person name="Rea M.C."/>
            <person name="O'Sullivan O."/>
            <person name="Ritari J."/>
            <person name="Douillard F.P."/>
            <person name="Paul Ross R."/>
            <person name="Yang R."/>
            <person name="Briner A.E."/>
            <person name="Felis G.E."/>
            <person name="de Vos W.M."/>
            <person name="Barrangou R."/>
            <person name="Klaenhammer T.R."/>
            <person name="Caufield P.W."/>
            <person name="Cui Y."/>
            <person name="Zhang H."/>
            <person name="O'Toole P.W."/>
        </authorList>
    </citation>
    <scope>NUCLEOTIDE SEQUENCE [LARGE SCALE GENOMIC DNA]</scope>
    <source>
        <strain evidence="3 4">DSM 21376</strain>
    </source>
</reference>
<dbReference type="Gene3D" id="3.30.870.10">
    <property type="entry name" value="Endonuclease Chain A"/>
    <property type="match status" value="1"/>
</dbReference>
<dbReference type="SUPFAM" id="SSF56024">
    <property type="entry name" value="Phospholipase D/nuclease"/>
    <property type="match status" value="1"/>
</dbReference>
<dbReference type="InterPro" id="IPR048923">
    <property type="entry name" value="RE_NgoFVII_C"/>
</dbReference>
<dbReference type="eggNOG" id="ENOG5032T2G">
    <property type="taxonomic scope" value="Bacteria"/>
</dbReference>
<dbReference type="Proteomes" id="UP000050961">
    <property type="component" value="Unassembled WGS sequence"/>
</dbReference>
<comment type="caution">
    <text evidence="3">The sequence shown here is derived from an EMBL/GenBank/DDBJ whole genome shotgun (WGS) entry which is preliminary data.</text>
</comment>
<dbReference type="GO" id="GO:0004519">
    <property type="term" value="F:endonuclease activity"/>
    <property type="evidence" value="ECO:0007669"/>
    <property type="project" value="UniProtKB-KW"/>
</dbReference>
<dbReference type="InterPro" id="IPR019065">
    <property type="entry name" value="RE_NgoFVII_N"/>
</dbReference>
<dbReference type="STRING" id="1423806.FD15_GL002062"/>
<accession>A0A0R2DN03</accession>
<keyword evidence="3" id="KW-0378">Hydrolase</keyword>
<evidence type="ECO:0000313" key="4">
    <source>
        <dbReference type="Proteomes" id="UP000050961"/>
    </source>
</evidence>
<evidence type="ECO:0000259" key="1">
    <source>
        <dbReference type="Pfam" id="PF09565"/>
    </source>
</evidence>
<name>A0A0R2DN03_9LACO</name>
<dbReference type="EMBL" id="AYZF01000017">
    <property type="protein sequence ID" value="KRN05506.1"/>
    <property type="molecule type" value="Genomic_DNA"/>
</dbReference>
<gene>
    <name evidence="3" type="ORF">FD15_GL002062</name>
</gene>
<organism evidence="3 4">
    <name type="scientific">Liquorilactobacillus sucicola DSM 21376 = JCM 15457</name>
    <dbReference type="NCBI Taxonomy" id="1423806"/>
    <lineage>
        <taxon>Bacteria</taxon>
        <taxon>Bacillati</taxon>
        <taxon>Bacillota</taxon>
        <taxon>Bacilli</taxon>
        <taxon>Lactobacillales</taxon>
        <taxon>Lactobacillaceae</taxon>
        <taxon>Liquorilactobacillus</taxon>
    </lineage>
</organism>
<dbReference type="AlphaFoldDB" id="A0A0R2DN03"/>
<proteinExistence type="predicted"/>
<evidence type="ECO:0000313" key="3">
    <source>
        <dbReference type="EMBL" id="KRN05506.1"/>
    </source>
</evidence>
<keyword evidence="4" id="KW-1185">Reference proteome</keyword>
<dbReference type="Pfam" id="PF20731">
    <property type="entry name" value="RE_NgoFVII_C"/>
    <property type="match status" value="1"/>
</dbReference>
<feature type="domain" description="Restriction endonuclease type II NgoFVII C-terminal B3-like DNA-binding" evidence="2">
    <location>
        <begin position="204"/>
        <end position="337"/>
    </location>
</feature>
<protein>
    <submittedName>
        <fullName evidence="3">Type ii restriction enzyme ngofvii (Endonuclease ngofvii)</fullName>
    </submittedName>
</protein>
<feature type="domain" description="Restriction endonuclease type II NgoFVII N-terminal" evidence="1">
    <location>
        <begin position="24"/>
        <end position="166"/>
    </location>
</feature>
<evidence type="ECO:0000259" key="2">
    <source>
        <dbReference type="Pfam" id="PF20731"/>
    </source>
</evidence>
<keyword evidence="3" id="KW-0255">Endonuclease</keyword>
<dbReference type="RefSeq" id="WP_056967448.1">
    <property type="nucleotide sequence ID" value="NZ_AYZF01000017.1"/>
</dbReference>